<reference evidence="3" key="1">
    <citation type="journal article" date="2015" name="Nature">
        <title>Complex archaea that bridge the gap between prokaryotes and eukaryotes.</title>
        <authorList>
            <person name="Spang A."/>
            <person name="Saw J.H."/>
            <person name="Jorgensen S.L."/>
            <person name="Zaremba-Niedzwiedzka K."/>
            <person name="Martijn J."/>
            <person name="Lind A.E."/>
            <person name="van Eijk R."/>
            <person name="Schleper C."/>
            <person name="Guy L."/>
            <person name="Ettema T.J."/>
        </authorList>
    </citation>
    <scope>NUCLEOTIDE SEQUENCE</scope>
</reference>
<dbReference type="InterPro" id="IPR015943">
    <property type="entry name" value="WD40/YVTN_repeat-like_dom_sf"/>
</dbReference>
<feature type="compositionally biased region" description="Acidic residues" evidence="1">
    <location>
        <begin position="30"/>
        <end position="57"/>
    </location>
</feature>
<dbReference type="PANTHER" id="PTHR34512:SF30">
    <property type="entry name" value="OUTER MEMBRANE PROTEIN ASSEMBLY FACTOR BAMB"/>
    <property type="match status" value="1"/>
</dbReference>
<dbReference type="InterPro" id="IPR011047">
    <property type="entry name" value="Quinoprotein_ADH-like_sf"/>
</dbReference>
<name>A0A0F8VH39_9ZZZZ</name>
<dbReference type="AlphaFoldDB" id="A0A0F8VH39"/>
<gene>
    <name evidence="3" type="ORF">LCGC14_3168020</name>
</gene>
<proteinExistence type="predicted"/>
<dbReference type="Pfam" id="PF13360">
    <property type="entry name" value="PQQ_2"/>
    <property type="match status" value="1"/>
</dbReference>
<dbReference type="SUPFAM" id="SSF50998">
    <property type="entry name" value="Quinoprotein alcohol dehydrogenase-like"/>
    <property type="match status" value="1"/>
</dbReference>
<accession>A0A0F8VH39</accession>
<feature type="non-terminal residue" evidence="3">
    <location>
        <position position="333"/>
    </location>
</feature>
<evidence type="ECO:0000313" key="3">
    <source>
        <dbReference type="EMBL" id="KKK43687.1"/>
    </source>
</evidence>
<dbReference type="PANTHER" id="PTHR34512">
    <property type="entry name" value="CELL SURFACE PROTEIN"/>
    <property type="match status" value="1"/>
</dbReference>
<dbReference type="EMBL" id="LAZR01070231">
    <property type="protein sequence ID" value="KKK43687.1"/>
    <property type="molecule type" value="Genomic_DNA"/>
</dbReference>
<protein>
    <recommendedName>
        <fullName evidence="2">Pyrrolo-quinoline quinone repeat domain-containing protein</fullName>
    </recommendedName>
</protein>
<feature type="non-terminal residue" evidence="3">
    <location>
        <position position="1"/>
    </location>
</feature>
<organism evidence="3">
    <name type="scientific">marine sediment metagenome</name>
    <dbReference type="NCBI Taxonomy" id="412755"/>
    <lineage>
        <taxon>unclassified sequences</taxon>
        <taxon>metagenomes</taxon>
        <taxon>ecological metagenomes</taxon>
    </lineage>
</organism>
<sequence length="333" mass="36041">LMSVPTVADGRVFTAYPVDEAAEIGKFETPAEDDAEEDDSEEDDAEEDDAEEEDAEDTESKDTKPVVPSYVLICCDARSGKTLWQRWIDTEVMSAPVAAGERLYVTTYSGTLYEFNQADGKILAARRLRATSAPVVVGEDLFYTRRTDSADQGEEKKIAEAIVRFDRNTGLEKYTTCIRTAPYLDWRIQEKAKSTVEAAAMEAPNAIGGGFGGGFFAVSPENPDEPEPTAGPLNVLEPSQQADAPKVSAMDEKPQDQLAVTQRVAADVVGQGNVSMLQSYHGSRVLPLGDRIVSCMGNVLVCVAVDSGKLLWSHQFSGDLETEGGYMAPPPVL</sequence>
<feature type="domain" description="Pyrrolo-quinoline quinone repeat" evidence="2">
    <location>
        <begin position="73"/>
        <end position="185"/>
    </location>
</feature>
<comment type="caution">
    <text evidence="3">The sequence shown here is derived from an EMBL/GenBank/DDBJ whole genome shotgun (WGS) entry which is preliminary data.</text>
</comment>
<evidence type="ECO:0000256" key="1">
    <source>
        <dbReference type="SAM" id="MobiDB-lite"/>
    </source>
</evidence>
<dbReference type="InterPro" id="IPR002372">
    <property type="entry name" value="PQQ_rpt_dom"/>
</dbReference>
<evidence type="ECO:0000259" key="2">
    <source>
        <dbReference type="Pfam" id="PF13360"/>
    </source>
</evidence>
<dbReference type="Gene3D" id="2.130.10.10">
    <property type="entry name" value="YVTN repeat-like/Quinoprotein amine dehydrogenase"/>
    <property type="match status" value="1"/>
</dbReference>
<feature type="region of interest" description="Disordered" evidence="1">
    <location>
        <begin position="23"/>
        <end position="64"/>
    </location>
</feature>